<dbReference type="PROSITE" id="PS50005">
    <property type="entry name" value="TPR"/>
    <property type="match status" value="1"/>
</dbReference>
<dbReference type="EMBL" id="BK032514">
    <property type="protein sequence ID" value="DAF45382.1"/>
    <property type="molecule type" value="Genomic_DNA"/>
</dbReference>
<evidence type="ECO:0000313" key="3">
    <source>
        <dbReference type="EMBL" id="DAF45382.1"/>
    </source>
</evidence>
<keyword evidence="2" id="KW-0472">Membrane</keyword>
<proteinExistence type="predicted"/>
<dbReference type="Pfam" id="PF13174">
    <property type="entry name" value="TPR_6"/>
    <property type="match status" value="1"/>
</dbReference>
<protein>
    <submittedName>
        <fullName evidence="3">Tol-pal system protein YbgF</fullName>
    </submittedName>
</protein>
<dbReference type="SUPFAM" id="SSF48452">
    <property type="entry name" value="TPR-like"/>
    <property type="match status" value="1"/>
</dbReference>
<keyword evidence="2" id="KW-1133">Transmembrane helix</keyword>
<keyword evidence="1" id="KW-0802">TPR repeat</keyword>
<organism evidence="3">
    <name type="scientific">Siphoviridae sp. ctBLh2</name>
    <dbReference type="NCBI Taxonomy" id="2827803"/>
    <lineage>
        <taxon>Viruses</taxon>
        <taxon>Duplodnaviria</taxon>
        <taxon>Heunggongvirae</taxon>
        <taxon>Uroviricota</taxon>
        <taxon>Caudoviricetes</taxon>
    </lineage>
</organism>
<keyword evidence="2" id="KW-0812">Transmembrane</keyword>
<evidence type="ECO:0000256" key="1">
    <source>
        <dbReference type="PROSITE-ProRule" id="PRU00339"/>
    </source>
</evidence>
<dbReference type="Gene3D" id="1.25.40.10">
    <property type="entry name" value="Tetratricopeptide repeat domain"/>
    <property type="match status" value="1"/>
</dbReference>
<dbReference type="InterPro" id="IPR011990">
    <property type="entry name" value="TPR-like_helical_dom_sf"/>
</dbReference>
<evidence type="ECO:0000256" key="2">
    <source>
        <dbReference type="SAM" id="Phobius"/>
    </source>
</evidence>
<feature type="transmembrane region" description="Helical" evidence="2">
    <location>
        <begin position="29"/>
        <end position="47"/>
    </location>
</feature>
<dbReference type="Pfam" id="PF13181">
    <property type="entry name" value="TPR_8"/>
    <property type="match status" value="1"/>
</dbReference>
<sequence length="228" mass="24607">MTKQNVAEPESLGEAMNKTELFFQKNGRLVTYIFLALLVIAALVFGYRSLIAQPRIEKAAEMIAQAQARFEAENPDFELALQGDANGAGFLDVIDQYGSTPSGNLAKHYAGICYLRTGDLENAAAYLAKFSPVKGIPGALINAQNYGLQGDVAVEQQNYAAAVKFYEKAVAAADNNMTAPMYLRKAGLAEQAQGNTEKAAAYYERILTSYPASMEAREAEKLLGGATK</sequence>
<dbReference type="InterPro" id="IPR019734">
    <property type="entry name" value="TPR_rpt"/>
</dbReference>
<dbReference type="SMART" id="SM00028">
    <property type="entry name" value="TPR"/>
    <property type="match status" value="2"/>
</dbReference>
<feature type="repeat" description="TPR" evidence="1">
    <location>
        <begin position="143"/>
        <end position="176"/>
    </location>
</feature>
<name>A0A8S5S335_9CAUD</name>
<reference evidence="3" key="1">
    <citation type="journal article" date="2021" name="Proc. Natl. Acad. Sci. U.S.A.">
        <title>A Catalog of Tens of Thousands of Viruses from Human Metagenomes Reveals Hidden Associations with Chronic Diseases.</title>
        <authorList>
            <person name="Tisza M.J."/>
            <person name="Buck C.B."/>
        </authorList>
    </citation>
    <scope>NUCLEOTIDE SEQUENCE</scope>
    <source>
        <strain evidence="3">CtBLh2</strain>
    </source>
</reference>
<accession>A0A8S5S335</accession>